<protein>
    <recommendedName>
        <fullName evidence="6">RNase III domain-containing protein</fullName>
    </recommendedName>
</protein>
<feature type="compositionally biased region" description="Basic and acidic residues" evidence="5">
    <location>
        <begin position="1"/>
        <end position="14"/>
    </location>
</feature>
<dbReference type="Gene3D" id="3.30.160.20">
    <property type="match status" value="1"/>
</dbReference>
<evidence type="ECO:0000256" key="4">
    <source>
        <dbReference type="ARBA" id="ARBA00022884"/>
    </source>
</evidence>
<dbReference type="Proteomes" id="UP001345013">
    <property type="component" value="Unassembled WGS sequence"/>
</dbReference>
<organism evidence="7 8">
    <name type="scientific">Lithohypha guttulata</name>
    <dbReference type="NCBI Taxonomy" id="1690604"/>
    <lineage>
        <taxon>Eukaryota</taxon>
        <taxon>Fungi</taxon>
        <taxon>Dikarya</taxon>
        <taxon>Ascomycota</taxon>
        <taxon>Pezizomycotina</taxon>
        <taxon>Eurotiomycetes</taxon>
        <taxon>Chaetothyriomycetidae</taxon>
        <taxon>Chaetothyriales</taxon>
        <taxon>Trichomeriaceae</taxon>
        <taxon>Lithohypha</taxon>
    </lineage>
</organism>
<name>A0ABR0K9T9_9EURO</name>
<gene>
    <name evidence="7" type="ORF">LTR24_005498</name>
</gene>
<dbReference type="SUPFAM" id="SSF69065">
    <property type="entry name" value="RNase III domain-like"/>
    <property type="match status" value="1"/>
</dbReference>
<keyword evidence="3" id="KW-0378">Hydrolase</keyword>
<dbReference type="SMART" id="SM00535">
    <property type="entry name" value="RIBOc"/>
    <property type="match status" value="1"/>
</dbReference>
<dbReference type="InterPro" id="IPR000999">
    <property type="entry name" value="RNase_III_dom"/>
</dbReference>
<evidence type="ECO:0000256" key="1">
    <source>
        <dbReference type="ARBA" id="ARBA00022722"/>
    </source>
</evidence>
<dbReference type="Gene3D" id="1.10.1520.10">
    <property type="entry name" value="Ribonuclease III domain"/>
    <property type="match status" value="1"/>
</dbReference>
<dbReference type="Pfam" id="PF00035">
    <property type="entry name" value="dsrm"/>
    <property type="match status" value="1"/>
</dbReference>
<accession>A0ABR0K9T9</accession>
<dbReference type="InterPro" id="IPR014720">
    <property type="entry name" value="dsRBD_dom"/>
</dbReference>
<dbReference type="InterPro" id="IPR036389">
    <property type="entry name" value="RNase_III_sf"/>
</dbReference>
<dbReference type="EMBL" id="JAVRRG010000063">
    <property type="protein sequence ID" value="KAK5092156.1"/>
    <property type="molecule type" value="Genomic_DNA"/>
</dbReference>
<evidence type="ECO:0000259" key="6">
    <source>
        <dbReference type="PROSITE" id="PS50142"/>
    </source>
</evidence>
<sequence length="313" mass="34516">MSDDDSKRKSEHGSSFDQPYKKHRPENGTLSTGAHSQGKPPLPPIATRLEKAVFTHASLAVQDPDKPEHVNYERLEFLGDAHLELMASQVIFERYSSSTPGKMSAIREELVKNDVICKFARHYGLDKRLNIGIGNMQPRDWVKIHGDLFEAYICAVVLSDPDPHNGFDTAKKWATALWEPILSRLGMTMVTDVKSKEELGKALLAPAVKLNYVNERQPVADKAKGTQTYFIGVYLNGLGCDNQHLGSGTGQSKNAAGQEAARKALENPLLDILKAKRAAYLEQRGKERAAKVQEAEKADVKDGGDVGIKEQPT</sequence>
<evidence type="ECO:0000256" key="2">
    <source>
        <dbReference type="ARBA" id="ARBA00022759"/>
    </source>
</evidence>
<dbReference type="PANTHER" id="PTHR11207">
    <property type="entry name" value="RIBONUCLEASE III"/>
    <property type="match status" value="1"/>
</dbReference>
<proteinExistence type="predicted"/>
<dbReference type="PANTHER" id="PTHR11207:SF0">
    <property type="entry name" value="RIBONUCLEASE 3"/>
    <property type="match status" value="1"/>
</dbReference>
<evidence type="ECO:0000313" key="7">
    <source>
        <dbReference type="EMBL" id="KAK5092156.1"/>
    </source>
</evidence>
<dbReference type="PROSITE" id="PS00517">
    <property type="entry name" value="RNASE_3_1"/>
    <property type="match status" value="1"/>
</dbReference>
<keyword evidence="8" id="KW-1185">Reference proteome</keyword>
<evidence type="ECO:0000313" key="8">
    <source>
        <dbReference type="Proteomes" id="UP001345013"/>
    </source>
</evidence>
<dbReference type="PROSITE" id="PS50142">
    <property type="entry name" value="RNASE_3_2"/>
    <property type="match status" value="1"/>
</dbReference>
<keyword evidence="1" id="KW-0540">Nuclease</keyword>
<evidence type="ECO:0000256" key="5">
    <source>
        <dbReference type="SAM" id="MobiDB-lite"/>
    </source>
</evidence>
<dbReference type="CDD" id="cd00593">
    <property type="entry name" value="RIBOc"/>
    <property type="match status" value="1"/>
</dbReference>
<keyword evidence="4" id="KW-0694">RNA-binding</keyword>
<feature type="domain" description="RNase III" evidence="6">
    <location>
        <begin position="49"/>
        <end position="161"/>
    </location>
</feature>
<reference evidence="7 8" key="1">
    <citation type="submission" date="2023-08" db="EMBL/GenBank/DDBJ databases">
        <title>Black Yeasts Isolated from many extreme environments.</title>
        <authorList>
            <person name="Coleine C."/>
            <person name="Stajich J.E."/>
            <person name="Selbmann L."/>
        </authorList>
    </citation>
    <scope>NUCLEOTIDE SEQUENCE [LARGE SCALE GENOMIC DNA]</scope>
    <source>
        <strain evidence="7 8">CCFEE 5885</strain>
    </source>
</reference>
<evidence type="ECO:0000256" key="3">
    <source>
        <dbReference type="ARBA" id="ARBA00022801"/>
    </source>
</evidence>
<dbReference type="Pfam" id="PF00636">
    <property type="entry name" value="Ribonuclease_3"/>
    <property type="match status" value="1"/>
</dbReference>
<dbReference type="SUPFAM" id="SSF54768">
    <property type="entry name" value="dsRNA-binding domain-like"/>
    <property type="match status" value="1"/>
</dbReference>
<feature type="region of interest" description="Disordered" evidence="5">
    <location>
        <begin position="1"/>
        <end position="44"/>
    </location>
</feature>
<feature type="region of interest" description="Disordered" evidence="5">
    <location>
        <begin position="287"/>
        <end position="313"/>
    </location>
</feature>
<keyword evidence="2" id="KW-0255">Endonuclease</keyword>
<comment type="caution">
    <text evidence="7">The sequence shown here is derived from an EMBL/GenBank/DDBJ whole genome shotgun (WGS) entry which is preliminary data.</text>
</comment>